<evidence type="ECO:0000313" key="1">
    <source>
        <dbReference type="EMBL" id="KAJ7331613.1"/>
    </source>
</evidence>
<comment type="caution">
    <text evidence="1">The sequence shown here is derived from an EMBL/GenBank/DDBJ whole genome shotgun (WGS) entry which is preliminary data.</text>
</comment>
<keyword evidence="2" id="KW-1185">Reference proteome</keyword>
<name>A0A9X0CEM0_9CNID</name>
<accession>A0A9X0CEM0</accession>
<evidence type="ECO:0000313" key="2">
    <source>
        <dbReference type="Proteomes" id="UP001163046"/>
    </source>
</evidence>
<gene>
    <name evidence="1" type="ORF">OS493_019200</name>
</gene>
<dbReference type="EMBL" id="MU827788">
    <property type="protein sequence ID" value="KAJ7331613.1"/>
    <property type="molecule type" value="Genomic_DNA"/>
</dbReference>
<reference evidence="1" key="1">
    <citation type="submission" date="2023-01" db="EMBL/GenBank/DDBJ databases">
        <title>Genome assembly of the deep-sea coral Lophelia pertusa.</title>
        <authorList>
            <person name="Herrera S."/>
            <person name="Cordes E."/>
        </authorList>
    </citation>
    <scope>NUCLEOTIDE SEQUENCE</scope>
    <source>
        <strain evidence="1">USNM1676648</strain>
        <tissue evidence="1">Polyp</tissue>
    </source>
</reference>
<proteinExistence type="predicted"/>
<dbReference type="AlphaFoldDB" id="A0A9X0CEM0"/>
<sequence length="169" mass="19180">MGWKENGKYGVATGRTVRSPFADDYRFYRGAPRHDTELLLKFTRGTNNLSSNEMDEFLADNDIGDGLGDFAESSTRQLRGIHGRAGNVHISSVPYSLKKRKRWRLSDLEKNGVEINDSEDRPNVTFVHRRLQKKYDAADCIAIQKTKQNEVFHATKAKICSSTRSAKEV</sequence>
<organism evidence="1 2">
    <name type="scientific">Desmophyllum pertusum</name>
    <dbReference type="NCBI Taxonomy" id="174260"/>
    <lineage>
        <taxon>Eukaryota</taxon>
        <taxon>Metazoa</taxon>
        <taxon>Cnidaria</taxon>
        <taxon>Anthozoa</taxon>
        <taxon>Hexacorallia</taxon>
        <taxon>Scleractinia</taxon>
        <taxon>Caryophylliina</taxon>
        <taxon>Caryophylliidae</taxon>
        <taxon>Desmophyllum</taxon>
    </lineage>
</organism>
<dbReference type="Proteomes" id="UP001163046">
    <property type="component" value="Unassembled WGS sequence"/>
</dbReference>
<protein>
    <submittedName>
        <fullName evidence="1">Uncharacterized protein</fullName>
    </submittedName>
</protein>
<dbReference type="OrthoDB" id="10516797at2759"/>